<dbReference type="AlphaFoldDB" id="A0A1E1X0C4"/>
<organism evidence="2">
    <name type="scientific">Amblyomma aureolatum</name>
    <dbReference type="NCBI Taxonomy" id="187763"/>
    <lineage>
        <taxon>Eukaryota</taxon>
        <taxon>Metazoa</taxon>
        <taxon>Ecdysozoa</taxon>
        <taxon>Arthropoda</taxon>
        <taxon>Chelicerata</taxon>
        <taxon>Arachnida</taxon>
        <taxon>Acari</taxon>
        <taxon>Parasitiformes</taxon>
        <taxon>Ixodida</taxon>
        <taxon>Ixodoidea</taxon>
        <taxon>Ixodidae</taxon>
        <taxon>Amblyomminae</taxon>
        <taxon>Amblyomma</taxon>
    </lineage>
</organism>
<feature type="signal peptide" evidence="1">
    <location>
        <begin position="1"/>
        <end position="21"/>
    </location>
</feature>
<accession>A0A1E1X0C4</accession>
<keyword evidence="1" id="KW-0732">Signal</keyword>
<evidence type="ECO:0000313" key="2">
    <source>
        <dbReference type="EMBL" id="JAT92697.1"/>
    </source>
</evidence>
<protein>
    <submittedName>
        <fullName evidence="2">Putative secreted protein</fullName>
    </submittedName>
</protein>
<feature type="chain" id="PRO_5009115952" evidence="1">
    <location>
        <begin position="22"/>
        <end position="278"/>
    </location>
</feature>
<feature type="non-terminal residue" evidence="2">
    <location>
        <position position="278"/>
    </location>
</feature>
<sequence length="278" mass="33602">MVTVTTQALLVFLCLVAFPDGECCSAEEDKNEPTTGVRSHDWAPLVGGAVYTPFHAHRFGHGSWRHPERYYRRHLSRSRHRLAKNIRRLIREWRRIRREGGSPDLTQFLQWLLHKQRLDYNWFPTAPDFLWRWLRIGRNNFNGRWPQRIQPYGTYELPEIDIFLPEEYWPGQELQYMFRDYPEIPQRWQRRYDPKMILLWRQGDPRFPANRHKPTIASSFDGRLPRTQHGPASLYLQWRLRRTSPWRTGQWSPHIQGYQIGSQQFPWLLREGKLSEEE</sequence>
<proteinExistence type="evidence at transcript level"/>
<evidence type="ECO:0000256" key="1">
    <source>
        <dbReference type="SAM" id="SignalP"/>
    </source>
</evidence>
<reference evidence="2" key="1">
    <citation type="journal article" date="2017" name="Front. Cell. Infect. Microbiol.">
        <title>The Distinct Transcriptional Response of the Midgut of Amblyomma sculptum and Amblyomma aureolatum Ticks to Rickettsia rickettsii Correlates to Their Differences in Susceptibility to Infection.</title>
        <authorList>
            <person name="Martins L.A."/>
            <person name="Galletti M.F.B.M."/>
            <person name="Ribeiro J.M."/>
            <person name="Fujita A."/>
            <person name="Costa F.B."/>
            <person name="Labruna M.B."/>
            <person name="Daffre S."/>
            <person name="Fogaca A.C."/>
        </authorList>
    </citation>
    <scope>NUCLEOTIDE SEQUENCE</scope>
</reference>
<name>A0A1E1X0C4_9ACAR</name>
<dbReference type="EMBL" id="GFAC01006491">
    <property type="protein sequence ID" value="JAT92697.1"/>
    <property type="molecule type" value="mRNA"/>
</dbReference>